<dbReference type="EMBL" id="ANIZ01004867">
    <property type="protein sequence ID" value="ETI29746.1"/>
    <property type="molecule type" value="Genomic_DNA"/>
</dbReference>
<evidence type="ECO:0000313" key="2">
    <source>
        <dbReference type="EMBL" id="ETI29746.1"/>
    </source>
</evidence>
<dbReference type="Proteomes" id="UP000018721">
    <property type="component" value="Unassembled WGS sequence"/>
</dbReference>
<protein>
    <submittedName>
        <fullName evidence="2">Uncharacterized protein</fullName>
    </submittedName>
</protein>
<feature type="compositionally biased region" description="Polar residues" evidence="1">
    <location>
        <begin position="31"/>
        <end position="42"/>
    </location>
</feature>
<comment type="caution">
    <text evidence="2">The sequence shown here is derived from an EMBL/GenBank/DDBJ whole genome shotgun (WGS) entry which is preliminary data.</text>
</comment>
<dbReference type="eggNOG" id="ENOG502SWZF">
    <property type="taxonomic scope" value="Eukaryota"/>
</dbReference>
<dbReference type="HOGENOM" id="CLU_081722_0_0_1"/>
<proteinExistence type="predicted"/>
<name>V9DSV6_PHYNI</name>
<evidence type="ECO:0000256" key="1">
    <source>
        <dbReference type="SAM" id="MobiDB-lite"/>
    </source>
</evidence>
<feature type="region of interest" description="Disordered" evidence="1">
    <location>
        <begin position="28"/>
        <end position="62"/>
    </location>
</feature>
<sequence length="312" mass="34571">MLATAAVSTALLCSCPWLRNYSLPREPAMAQTKQNASRSTGGQKPRASLSRQARRKTSAAPSAATSPRWHVWTISDRLGAQVTRASRYYVEYIISAVKTEGSWEPRWLLEEDGFIEYLELVDQYKATGGPMTFTEFALSRPDDFSQAMGASRDGRCAFRALDLAADALGISDWYSEAAVDALYCVRAATDKPITSAGVVWSTLWTFIRNSNRAARAAGRTEICKDTICVNQVQFRLEGVQACIGLDFLLLAPGLYLCAGVLPGPQRKSNAFMLQVTKHGRFVFDESLVQMPLLECAFSWLAKVRFVRRVLIC</sequence>
<reference evidence="2 3" key="1">
    <citation type="submission" date="2013-11" db="EMBL/GenBank/DDBJ databases">
        <title>The Genome Sequence of Phytophthora parasitica P1569.</title>
        <authorList>
            <consortium name="The Broad Institute Genomics Platform"/>
            <person name="Russ C."/>
            <person name="Tyler B."/>
            <person name="Panabieres F."/>
            <person name="Shan W."/>
            <person name="Tripathy S."/>
            <person name="Grunwald N."/>
            <person name="Machado M."/>
            <person name="Johnson C.S."/>
            <person name="Arredondo F."/>
            <person name="Hong C."/>
            <person name="Coffey M."/>
            <person name="Young S.K."/>
            <person name="Zeng Q."/>
            <person name="Gargeya S."/>
            <person name="Fitzgerald M."/>
            <person name="Abouelleil A."/>
            <person name="Alvarado L."/>
            <person name="Chapman S.B."/>
            <person name="Gainer-Dewar J."/>
            <person name="Goldberg J."/>
            <person name="Griggs A."/>
            <person name="Gujja S."/>
            <person name="Hansen M."/>
            <person name="Howarth C."/>
            <person name="Imamovic A."/>
            <person name="Ireland A."/>
            <person name="Larimer J."/>
            <person name="McCowan C."/>
            <person name="Murphy C."/>
            <person name="Pearson M."/>
            <person name="Poon T.W."/>
            <person name="Priest M."/>
            <person name="Roberts A."/>
            <person name="Saif S."/>
            <person name="Shea T."/>
            <person name="Sykes S."/>
            <person name="Wortman J."/>
            <person name="Nusbaum C."/>
            <person name="Birren B."/>
        </authorList>
    </citation>
    <scope>NUCLEOTIDE SEQUENCE [LARGE SCALE GENOMIC DNA]</scope>
    <source>
        <strain evidence="2 3">P1569</strain>
    </source>
</reference>
<gene>
    <name evidence="2" type="ORF">F443_23140</name>
</gene>
<evidence type="ECO:0000313" key="3">
    <source>
        <dbReference type="Proteomes" id="UP000018721"/>
    </source>
</evidence>
<dbReference type="OrthoDB" id="118906at2759"/>
<accession>V9DSV6</accession>
<organism evidence="2 3">
    <name type="scientific">Phytophthora nicotianae P1569</name>
    <dbReference type="NCBI Taxonomy" id="1317065"/>
    <lineage>
        <taxon>Eukaryota</taxon>
        <taxon>Sar</taxon>
        <taxon>Stramenopiles</taxon>
        <taxon>Oomycota</taxon>
        <taxon>Peronosporomycetes</taxon>
        <taxon>Peronosporales</taxon>
        <taxon>Peronosporaceae</taxon>
        <taxon>Phytophthora</taxon>
    </lineage>
</organism>
<keyword evidence="3" id="KW-1185">Reference proteome</keyword>
<dbReference type="AlphaFoldDB" id="V9DSV6"/>